<dbReference type="AlphaFoldDB" id="A0A285HYM2"/>
<protein>
    <submittedName>
        <fullName evidence="7">Amino acid/amide ABC transporter membrane protein 2, HAAT family</fullName>
    </submittedName>
</protein>
<keyword evidence="8" id="KW-1185">Reference proteome</keyword>
<dbReference type="InterPro" id="IPR001851">
    <property type="entry name" value="ABC_transp_permease"/>
</dbReference>
<feature type="transmembrane region" description="Helical" evidence="6">
    <location>
        <begin position="228"/>
        <end position="253"/>
    </location>
</feature>
<evidence type="ECO:0000256" key="3">
    <source>
        <dbReference type="ARBA" id="ARBA00022692"/>
    </source>
</evidence>
<reference evidence="8" key="1">
    <citation type="submission" date="2017-09" db="EMBL/GenBank/DDBJ databases">
        <authorList>
            <person name="Varghese N."/>
            <person name="Submissions S."/>
        </authorList>
    </citation>
    <scope>NUCLEOTIDE SEQUENCE [LARGE SCALE GENOMIC DNA]</scope>
    <source>
        <strain evidence="8">MSL47</strain>
    </source>
</reference>
<dbReference type="EMBL" id="OBDZ01000027">
    <property type="protein sequence ID" value="SNY40737.1"/>
    <property type="molecule type" value="Genomic_DNA"/>
</dbReference>
<keyword evidence="2" id="KW-1003">Cell membrane</keyword>
<evidence type="ECO:0000313" key="7">
    <source>
        <dbReference type="EMBL" id="SNY40737.1"/>
    </source>
</evidence>
<keyword evidence="5 6" id="KW-0472">Membrane</keyword>
<dbReference type="PANTHER" id="PTHR30482">
    <property type="entry name" value="HIGH-AFFINITY BRANCHED-CHAIN AMINO ACID TRANSPORT SYSTEM PERMEASE"/>
    <property type="match status" value="1"/>
</dbReference>
<accession>A0A285HYM2</accession>
<evidence type="ECO:0000313" key="8">
    <source>
        <dbReference type="Proteomes" id="UP000219573"/>
    </source>
</evidence>
<dbReference type="GO" id="GO:0015658">
    <property type="term" value="F:branched-chain amino acid transmembrane transporter activity"/>
    <property type="evidence" value="ECO:0007669"/>
    <property type="project" value="InterPro"/>
</dbReference>
<feature type="transmembrane region" description="Helical" evidence="6">
    <location>
        <begin position="31"/>
        <end position="50"/>
    </location>
</feature>
<evidence type="ECO:0000256" key="6">
    <source>
        <dbReference type="SAM" id="Phobius"/>
    </source>
</evidence>
<dbReference type="RefSeq" id="WP_097018999.1">
    <property type="nucleotide sequence ID" value="NZ_OBDZ01000027.1"/>
</dbReference>
<dbReference type="OrthoDB" id="9789927at2"/>
<keyword evidence="3 6" id="KW-0812">Transmembrane</keyword>
<organism evidence="7 8">
    <name type="scientific">Orenia metallireducens</name>
    <dbReference type="NCBI Taxonomy" id="1413210"/>
    <lineage>
        <taxon>Bacteria</taxon>
        <taxon>Bacillati</taxon>
        <taxon>Bacillota</taxon>
        <taxon>Clostridia</taxon>
        <taxon>Halanaerobiales</taxon>
        <taxon>Halobacteroidaceae</taxon>
        <taxon>Orenia</taxon>
    </lineage>
</organism>
<sequence length="310" mass="33586">MISYLIFFLIICGIYGIMTLGLNLQWGYTGLFNIGVAGFWAVGAYTSAILTKPPVPEHLGGFNLPFIVGILAAAVVSGIIAFLIGIPTLRLREDYLAIATIGIAEIIRLIVKNEEWLTNGVRGISGIPKPFHSLLGNAYNFFYLILVIVVLAIIYFIIQRGIQSPWGRVLRAIREDEEVATTAGKDVFRYRLESLILGAMIMGVGGAIYAHFTSFISPEAFKPMQGTFLVWVMLIIGGSGNSLGALLGALITWSIWSGTEILTSFLPSAITTQAAAFRVILIGVLLEVVLLTKPEGLLGEDPHVSSVLKE</sequence>
<feature type="transmembrane region" description="Helical" evidence="6">
    <location>
        <begin position="62"/>
        <end position="83"/>
    </location>
</feature>
<dbReference type="Pfam" id="PF02653">
    <property type="entry name" value="BPD_transp_2"/>
    <property type="match status" value="1"/>
</dbReference>
<evidence type="ECO:0000256" key="1">
    <source>
        <dbReference type="ARBA" id="ARBA00004651"/>
    </source>
</evidence>
<feature type="transmembrane region" description="Helical" evidence="6">
    <location>
        <begin position="138"/>
        <end position="158"/>
    </location>
</feature>
<dbReference type="PANTHER" id="PTHR30482:SF10">
    <property type="entry name" value="HIGH-AFFINITY BRANCHED-CHAIN AMINO ACID TRANSPORT PROTEIN BRAE"/>
    <property type="match status" value="1"/>
</dbReference>
<feature type="transmembrane region" description="Helical" evidence="6">
    <location>
        <begin position="195"/>
        <end position="216"/>
    </location>
</feature>
<dbReference type="CDD" id="cd06581">
    <property type="entry name" value="TM_PBP1_LivM_like"/>
    <property type="match status" value="1"/>
</dbReference>
<feature type="transmembrane region" description="Helical" evidence="6">
    <location>
        <begin position="6"/>
        <end position="24"/>
    </location>
</feature>
<evidence type="ECO:0000256" key="2">
    <source>
        <dbReference type="ARBA" id="ARBA00022475"/>
    </source>
</evidence>
<dbReference type="InterPro" id="IPR043428">
    <property type="entry name" value="LivM-like"/>
</dbReference>
<dbReference type="GO" id="GO:0005886">
    <property type="term" value="C:plasma membrane"/>
    <property type="evidence" value="ECO:0007669"/>
    <property type="project" value="UniProtKB-SubCell"/>
</dbReference>
<evidence type="ECO:0000256" key="4">
    <source>
        <dbReference type="ARBA" id="ARBA00022989"/>
    </source>
</evidence>
<proteinExistence type="predicted"/>
<feature type="transmembrane region" description="Helical" evidence="6">
    <location>
        <begin position="95"/>
        <end position="111"/>
    </location>
</feature>
<feature type="transmembrane region" description="Helical" evidence="6">
    <location>
        <begin position="265"/>
        <end position="286"/>
    </location>
</feature>
<keyword evidence="4 6" id="KW-1133">Transmembrane helix</keyword>
<dbReference type="Proteomes" id="UP000219573">
    <property type="component" value="Unassembled WGS sequence"/>
</dbReference>
<name>A0A285HYM2_9FIRM</name>
<evidence type="ECO:0000256" key="5">
    <source>
        <dbReference type="ARBA" id="ARBA00023136"/>
    </source>
</evidence>
<comment type="subcellular location">
    <subcellularLocation>
        <location evidence="1">Cell membrane</location>
        <topology evidence="1">Multi-pass membrane protein</topology>
    </subcellularLocation>
</comment>
<gene>
    <name evidence="7" type="ORF">SAMN06265827_12737</name>
</gene>